<evidence type="ECO:0000313" key="2">
    <source>
        <dbReference type="Proteomes" id="UP001569428"/>
    </source>
</evidence>
<evidence type="ECO:0000313" key="1">
    <source>
        <dbReference type="EMBL" id="MFA0813827.1"/>
    </source>
</evidence>
<name>A0ABV4P729_9GAMM</name>
<dbReference type="Proteomes" id="UP001569428">
    <property type="component" value="Unassembled WGS sequence"/>
</dbReference>
<protein>
    <submittedName>
        <fullName evidence="1">Uncharacterized protein</fullName>
    </submittedName>
</protein>
<dbReference type="RefSeq" id="WP_371841657.1">
    <property type="nucleotide sequence ID" value="NZ_JBGMEK010000148.1"/>
</dbReference>
<proteinExistence type="predicted"/>
<dbReference type="EMBL" id="JBGMEK010000148">
    <property type="protein sequence ID" value="MFA0813827.1"/>
    <property type="molecule type" value="Genomic_DNA"/>
</dbReference>
<accession>A0ABV4P729</accession>
<keyword evidence="2" id="KW-1185">Reference proteome</keyword>
<comment type="caution">
    <text evidence="1">The sequence shown here is derived from an EMBL/GenBank/DDBJ whole genome shotgun (WGS) entry which is preliminary data.</text>
</comment>
<gene>
    <name evidence="1" type="ORF">ACCI49_23400</name>
</gene>
<sequence>MFYFDTKLVEEILFEHRSQGRAIAPYLREPVIHDPELFQQLLRLHRSFDEGELRLATDSQLILVITKLFANHGDQRVYPNSIEDKVKAEKLEIIYVHTGRII</sequence>
<organism evidence="1 2">
    <name type="scientific">Microbulbifer epialgicus</name>
    <dbReference type="NCBI Taxonomy" id="393907"/>
    <lineage>
        <taxon>Bacteria</taxon>
        <taxon>Pseudomonadati</taxon>
        <taxon>Pseudomonadota</taxon>
        <taxon>Gammaproteobacteria</taxon>
        <taxon>Cellvibrionales</taxon>
        <taxon>Microbulbiferaceae</taxon>
        <taxon>Microbulbifer</taxon>
    </lineage>
</organism>
<reference evidence="1 2" key="1">
    <citation type="submission" date="2024-08" db="EMBL/GenBank/DDBJ databases">
        <authorList>
            <person name="Ishaq N."/>
        </authorList>
    </citation>
    <scope>NUCLEOTIDE SEQUENCE [LARGE SCALE GENOMIC DNA]</scope>
    <source>
        <strain evidence="1 2">DSM 18651</strain>
    </source>
</reference>